<dbReference type="AlphaFoldDB" id="A0A415H9Q4"/>
<keyword evidence="1" id="KW-0472">Membrane</keyword>
<keyword evidence="1" id="KW-1133">Transmembrane helix</keyword>
<gene>
    <name evidence="2" type="ORF">DW054_03595</name>
</gene>
<keyword evidence="1" id="KW-0812">Transmembrane</keyword>
<proteinExistence type="predicted"/>
<evidence type="ECO:0000313" key="3">
    <source>
        <dbReference type="Proteomes" id="UP000284152"/>
    </source>
</evidence>
<reference evidence="2 3" key="1">
    <citation type="submission" date="2018-08" db="EMBL/GenBank/DDBJ databases">
        <title>A genome reference for cultivated species of the human gut microbiota.</title>
        <authorList>
            <person name="Zou Y."/>
            <person name="Xue W."/>
            <person name="Luo G."/>
        </authorList>
    </citation>
    <scope>NUCLEOTIDE SEQUENCE [LARGE SCALE GENOMIC DNA]</scope>
    <source>
        <strain evidence="2 3">AF42-21</strain>
    </source>
</reference>
<name>A0A415H9Q4_9FIRM</name>
<feature type="transmembrane region" description="Helical" evidence="1">
    <location>
        <begin position="159"/>
        <end position="177"/>
    </location>
</feature>
<dbReference type="EMBL" id="QRNS01000004">
    <property type="protein sequence ID" value="RHK65326.1"/>
    <property type="molecule type" value="Genomic_DNA"/>
</dbReference>
<sequence>MNFSNEIITVPQQGEDYGTQQKEEPELIMPAAFSSLYKEFTANEYIAYPIGFYKNVKLNDTDQEKMAEIISTLSGVPVDDLLNKSNIKVNLSADISYKKFKECMKQADNLIGGGSNYSENSLLNFSCVKITYEEAVESYNLIASTDKFTGAYARLFCDYIGIILSILPVFIAVAVCLKDRRAKMNDLIYARKISSFKLILSRYFAIIIAVMLLLLF</sequence>
<feature type="transmembrane region" description="Helical" evidence="1">
    <location>
        <begin position="198"/>
        <end position="215"/>
    </location>
</feature>
<evidence type="ECO:0000313" key="2">
    <source>
        <dbReference type="EMBL" id="RHK65326.1"/>
    </source>
</evidence>
<evidence type="ECO:0000256" key="1">
    <source>
        <dbReference type="SAM" id="Phobius"/>
    </source>
</evidence>
<comment type="caution">
    <text evidence="2">The sequence shown here is derived from an EMBL/GenBank/DDBJ whole genome shotgun (WGS) entry which is preliminary data.</text>
</comment>
<accession>A0A415H9Q4</accession>
<organism evidence="2 3">
    <name type="scientific">Dorea formicigenerans</name>
    <dbReference type="NCBI Taxonomy" id="39486"/>
    <lineage>
        <taxon>Bacteria</taxon>
        <taxon>Bacillati</taxon>
        <taxon>Bacillota</taxon>
        <taxon>Clostridia</taxon>
        <taxon>Lachnospirales</taxon>
        <taxon>Lachnospiraceae</taxon>
        <taxon>Dorea</taxon>
    </lineage>
</organism>
<protein>
    <submittedName>
        <fullName evidence="2">Uncharacterized protein</fullName>
    </submittedName>
</protein>
<dbReference type="Proteomes" id="UP000284152">
    <property type="component" value="Unassembled WGS sequence"/>
</dbReference>